<sequence>MASRPGKTAPRLLQDLLTYDARHEERAGRNLLTSSPPHFDPDTPPEPAVPNRNCRHIFMTKPEQSVLPVGGEDTTHNTVYKIASFCQKCRFHLQLVVDFRDHGSKTLPCRTASDEFPIHHFVYHPAAPATNGHQHEPHTHAFQCTAPKCPVEVRIRLLPPRFTDSDIHLLTNKVALKKRLDAAKEMNLDRADAHTARCVDALDFLSTYLQDSLSPKQGKARIPLLNRKFLKTFGKDCDAILKSLGFTQAVELEDDGPVEVWHLPKPPAAARPLDSDTTRTVIEDARYELNSLIMKFPESERTNVRHVMFQPQPSINDIQRALGCLDYGKRPMTRAESRADNRDEDHPYYAGLGAVGDFNDALLLFAFARQSAVDTRNSTYYFECLQGIAIGRKSPVLEEQVMVMASQGFTNRKEVEDAYRYLGLDPSHKAALTDDIIISQFRARLGSISPAVVDETRSMLRIIGNARGSNDIIQEASNAIESYKQALNWLELEESQQDEFVVTMYTLKTHEHKSSIPTARKAVEIIAEARNSERLREFLESGELKGDATMDLGEAYALLQINDRTILLDEEVLLQQLTLAIQDSPEREAVYREAYDLIRADQKKRPKNSQTTSGSPRKVYPLAIWPVGCENIGNTCYLNSVLQFLFTIKPLRDMVLDCDRHFQELTHEALKDKLVGRSAVTAEKVEKAQQFVRELRKLFECMITASTSHVRPETQLAALALVRPDTVVPNTSAVDNLTSNLGQLNEDAQAMELTNSTDDDIGNADRPEPPSRPPPVPPRPQTSAQANIKAIEGYAQQHDAAEILNNIFDLFSSAFKGNGVLRDGEQNDLIKELFFSDVTTVMWAGEKINRNIALQDNHLISPGNRDRPLYAALDDEFSLTELDHAEEGEVKRKYDFMSKASPIQIINVRRLVLENKKVMKDDSHVALAEILYLDRYLGHTDSLSEQQLRALKEKQWHLRQKLKDLKARKQMLEGTEVKLSLSASVNECSNLIESLHKQKEDNLIDVDDDPLPPIPDIHGYLAVKAQALREEEAGIEAEMKEVDQNINNIFSGCKDHPYRLHSVFMHRGSSAGGHYWIFIYDFQNKIWRKYNDDYVDKVEDLDAIFKKEVKNPATSTGIVYVREDKINEYTQAVCREPERNASPEIQMIDAPDTTEYENIPVINGIAKES</sequence>
<dbReference type="AlphaFoldDB" id="A0A6A5X523"/>
<organism evidence="9 10">
    <name type="scientific">Amniculicola lignicola CBS 123094</name>
    <dbReference type="NCBI Taxonomy" id="1392246"/>
    <lineage>
        <taxon>Eukaryota</taxon>
        <taxon>Fungi</taxon>
        <taxon>Dikarya</taxon>
        <taxon>Ascomycota</taxon>
        <taxon>Pezizomycotina</taxon>
        <taxon>Dothideomycetes</taxon>
        <taxon>Pleosporomycetidae</taxon>
        <taxon>Pleosporales</taxon>
        <taxon>Amniculicolaceae</taxon>
        <taxon>Amniculicola</taxon>
    </lineage>
</organism>
<dbReference type="InterPro" id="IPR001394">
    <property type="entry name" value="Peptidase_C19_UCH"/>
</dbReference>
<dbReference type="GO" id="GO:0070628">
    <property type="term" value="F:proteasome binding"/>
    <property type="evidence" value="ECO:0007669"/>
    <property type="project" value="TreeGrafter"/>
</dbReference>
<gene>
    <name evidence="9" type="ORF">P154DRAFT_12306</name>
</gene>
<evidence type="ECO:0000256" key="1">
    <source>
        <dbReference type="ARBA" id="ARBA00000707"/>
    </source>
</evidence>
<feature type="compositionally biased region" description="Pro residues" evidence="7">
    <location>
        <begin position="770"/>
        <end position="780"/>
    </location>
</feature>
<dbReference type="GO" id="GO:0004843">
    <property type="term" value="F:cysteine-type deubiquitinase activity"/>
    <property type="evidence" value="ECO:0007669"/>
    <property type="project" value="UniProtKB-EC"/>
</dbReference>
<feature type="domain" description="USP" evidence="8">
    <location>
        <begin position="627"/>
        <end position="1125"/>
    </location>
</feature>
<comment type="catalytic activity">
    <reaction evidence="1">
        <text>Thiol-dependent hydrolysis of ester, thioester, amide, peptide and isopeptide bonds formed by the C-terminal Gly of ubiquitin (a 76-residue protein attached to proteins as an intracellular targeting signal).</text>
        <dbReference type="EC" id="3.4.19.12"/>
    </reaction>
</comment>
<dbReference type="InterPro" id="IPR038765">
    <property type="entry name" value="Papain-like_cys_pep_sf"/>
</dbReference>
<evidence type="ECO:0000313" key="9">
    <source>
        <dbReference type="EMBL" id="KAF2007941.1"/>
    </source>
</evidence>
<evidence type="ECO:0000256" key="3">
    <source>
        <dbReference type="ARBA" id="ARBA00022670"/>
    </source>
</evidence>
<dbReference type="SUPFAM" id="SSF54001">
    <property type="entry name" value="Cysteine proteinases"/>
    <property type="match status" value="1"/>
</dbReference>
<dbReference type="GO" id="GO:0061136">
    <property type="term" value="P:regulation of proteasomal protein catabolic process"/>
    <property type="evidence" value="ECO:0007669"/>
    <property type="project" value="TreeGrafter"/>
</dbReference>
<accession>A0A6A5X523</accession>
<evidence type="ECO:0000256" key="2">
    <source>
        <dbReference type="ARBA" id="ARBA00012759"/>
    </source>
</evidence>
<dbReference type="PROSITE" id="PS00973">
    <property type="entry name" value="USP_2"/>
    <property type="match status" value="1"/>
</dbReference>
<dbReference type="EC" id="3.4.19.12" evidence="2"/>
<dbReference type="Proteomes" id="UP000799779">
    <property type="component" value="Unassembled WGS sequence"/>
</dbReference>
<dbReference type="InterPro" id="IPR028889">
    <property type="entry name" value="USP"/>
</dbReference>
<evidence type="ECO:0000256" key="5">
    <source>
        <dbReference type="ARBA" id="ARBA00022801"/>
    </source>
</evidence>
<dbReference type="PANTHER" id="PTHR43982">
    <property type="entry name" value="UBIQUITIN CARBOXYL-TERMINAL HYDROLASE"/>
    <property type="match status" value="1"/>
</dbReference>
<feature type="region of interest" description="Disordered" evidence="7">
    <location>
        <begin position="756"/>
        <end position="782"/>
    </location>
</feature>
<dbReference type="Pfam" id="PF13446">
    <property type="entry name" value="RPT"/>
    <property type="match status" value="3"/>
</dbReference>
<keyword evidence="6" id="KW-0788">Thiol protease</keyword>
<name>A0A6A5X523_9PLEO</name>
<reference evidence="9" key="1">
    <citation type="journal article" date="2020" name="Stud. Mycol.">
        <title>101 Dothideomycetes genomes: a test case for predicting lifestyles and emergence of pathogens.</title>
        <authorList>
            <person name="Haridas S."/>
            <person name="Albert R."/>
            <person name="Binder M."/>
            <person name="Bloem J."/>
            <person name="Labutti K."/>
            <person name="Salamov A."/>
            <person name="Andreopoulos B."/>
            <person name="Baker S."/>
            <person name="Barry K."/>
            <person name="Bills G."/>
            <person name="Bluhm B."/>
            <person name="Cannon C."/>
            <person name="Castanera R."/>
            <person name="Culley D."/>
            <person name="Daum C."/>
            <person name="Ezra D."/>
            <person name="Gonzalez J."/>
            <person name="Henrissat B."/>
            <person name="Kuo A."/>
            <person name="Liang C."/>
            <person name="Lipzen A."/>
            <person name="Lutzoni F."/>
            <person name="Magnuson J."/>
            <person name="Mondo S."/>
            <person name="Nolan M."/>
            <person name="Ohm R."/>
            <person name="Pangilinan J."/>
            <person name="Park H.-J."/>
            <person name="Ramirez L."/>
            <person name="Alfaro M."/>
            <person name="Sun H."/>
            <person name="Tritt A."/>
            <person name="Yoshinaga Y."/>
            <person name="Zwiers L.-H."/>
            <person name="Turgeon B."/>
            <person name="Goodwin S."/>
            <person name="Spatafora J."/>
            <person name="Crous P."/>
            <person name="Grigoriev I."/>
        </authorList>
    </citation>
    <scope>NUCLEOTIDE SEQUENCE</scope>
    <source>
        <strain evidence="9">CBS 123094</strain>
    </source>
</reference>
<dbReference type="InterPro" id="IPR044635">
    <property type="entry name" value="UBP14-like"/>
</dbReference>
<evidence type="ECO:0000256" key="4">
    <source>
        <dbReference type="ARBA" id="ARBA00022786"/>
    </source>
</evidence>
<dbReference type="GO" id="GO:0016579">
    <property type="term" value="P:protein deubiquitination"/>
    <property type="evidence" value="ECO:0007669"/>
    <property type="project" value="InterPro"/>
</dbReference>
<evidence type="ECO:0000256" key="7">
    <source>
        <dbReference type="SAM" id="MobiDB-lite"/>
    </source>
</evidence>
<protein>
    <recommendedName>
        <fullName evidence="2">ubiquitinyl hydrolase 1</fullName>
        <ecNumber evidence="2">3.4.19.12</ecNumber>
    </recommendedName>
</protein>
<dbReference type="InterPro" id="IPR025305">
    <property type="entry name" value="UCH_repeat_domain"/>
</dbReference>
<dbReference type="PROSITE" id="PS50235">
    <property type="entry name" value="USP_3"/>
    <property type="match status" value="1"/>
</dbReference>
<proteinExistence type="predicted"/>
<dbReference type="InterPro" id="IPR018200">
    <property type="entry name" value="USP_CS"/>
</dbReference>
<dbReference type="Gene3D" id="3.90.70.10">
    <property type="entry name" value="Cysteine proteinases"/>
    <property type="match status" value="1"/>
</dbReference>
<evidence type="ECO:0000313" key="10">
    <source>
        <dbReference type="Proteomes" id="UP000799779"/>
    </source>
</evidence>
<keyword evidence="4" id="KW-0833">Ubl conjugation pathway</keyword>
<dbReference type="Pfam" id="PF00443">
    <property type="entry name" value="UCH"/>
    <property type="match status" value="1"/>
</dbReference>
<keyword evidence="3" id="KW-0645">Protease</keyword>
<keyword evidence="5" id="KW-0378">Hydrolase</keyword>
<dbReference type="PANTHER" id="PTHR43982:SF6">
    <property type="entry name" value="UBIQUITIN CARBOXYL-TERMINAL HYDROLASE 2-RELATED"/>
    <property type="match status" value="1"/>
</dbReference>
<dbReference type="GO" id="GO:0043161">
    <property type="term" value="P:proteasome-mediated ubiquitin-dependent protein catabolic process"/>
    <property type="evidence" value="ECO:0007669"/>
    <property type="project" value="InterPro"/>
</dbReference>
<dbReference type="OrthoDB" id="2420415at2759"/>
<evidence type="ECO:0000259" key="8">
    <source>
        <dbReference type="PROSITE" id="PS50235"/>
    </source>
</evidence>
<evidence type="ECO:0000256" key="6">
    <source>
        <dbReference type="ARBA" id="ARBA00022807"/>
    </source>
</evidence>
<keyword evidence="10" id="KW-1185">Reference proteome</keyword>
<dbReference type="EMBL" id="ML977556">
    <property type="protein sequence ID" value="KAF2007941.1"/>
    <property type="molecule type" value="Genomic_DNA"/>
</dbReference>